<protein>
    <submittedName>
        <fullName evidence="1">Uncharacterized protein</fullName>
    </submittedName>
</protein>
<name>A0A917N635_9PSEU</name>
<organism evidence="1 2">
    <name type="scientific">Saccharopolyspora thermophila</name>
    <dbReference type="NCBI Taxonomy" id="89367"/>
    <lineage>
        <taxon>Bacteria</taxon>
        <taxon>Bacillati</taxon>
        <taxon>Actinomycetota</taxon>
        <taxon>Actinomycetes</taxon>
        <taxon>Pseudonocardiales</taxon>
        <taxon>Pseudonocardiaceae</taxon>
        <taxon>Saccharopolyspora</taxon>
    </lineage>
</organism>
<accession>A0A917N635</accession>
<proteinExistence type="predicted"/>
<dbReference type="Proteomes" id="UP000597989">
    <property type="component" value="Unassembled WGS sequence"/>
</dbReference>
<comment type="caution">
    <text evidence="1">The sequence shown here is derived from an EMBL/GenBank/DDBJ whole genome shotgun (WGS) entry which is preliminary data.</text>
</comment>
<reference evidence="1 2" key="1">
    <citation type="journal article" date="2014" name="Int. J. Syst. Evol. Microbiol.">
        <title>Complete genome sequence of Corynebacterium casei LMG S-19264T (=DSM 44701T), isolated from a smear-ripened cheese.</title>
        <authorList>
            <consortium name="US DOE Joint Genome Institute (JGI-PGF)"/>
            <person name="Walter F."/>
            <person name="Albersmeier A."/>
            <person name="Kalinowski J."/>
            <person name="Ruckert C."/>
        </authorList>
    </citation>
    <scope>NUCLEOTIDE SEQUENCE [LARGE SCALE GENOMIC DNA]</scope>
    <source>
        <strain evidence="1 2">CGMCC 4.7206</strain>
    </source>
</reference>
<evidence type="ECO:0000313" key="2">
    <source>
        <dbReference type="Proteomes" id="UP000597989"/>
    </source>
</evidence>
<dbReference type="EMBL" id="BMMT01000001">
    <property type="protein sequence ID" value="GGI67491.1"/>
    <property type="molecule type" value="Genomic_DNA"/>
</dbReference>
<dbReference type="RefSeq" id="WP_188984118.1">
    <property type="nucleotide sequence ID" value="NZ_BMMT01000001.1"/>
</dbReference>
<dbReference type="AlphaFoldDB" id="A0A917N635"/>
<evidence type="ECO:0000313" key="1">
    <source>
        <dbReference type="EMBL" id="GGI67491.1"/>
    </source>
</evidence>
<gene>
    <name evidence="1" type="ORF">GCM10011581_00400</name>
</gene>
<sequence>MAMQWWMAAAVAGAALLAAASAARRSLIRRRGVARARAQLAWFDQERPPWERYAGSGAQIDDPGRRGAPG</sequence>